<dbReference type="EMBL" id="WNXC01000002">
    <property type="protein sequence ID" value="MBB2148937.1"/>
    <property type="molecule type" value="Genomic_DNA"/>
</dbReference>
<sequence>MKEKDQTPRNLSHHERQPSSFNKVMPIVKEAKLQNMWLYNKLNGNWYTPDEFQTKYQNNEYNNFDVSRILENMVIRNPIAGVNAFHKQLNKELEDLSTATKILRERGEAFEKKVIEYYQGNGAK</sequence>
<accession>A0ABR6EUK3</accession>
<reference evidence="2 3" key="1">
    <citation type="submission" date="2019-11" db="EMBL/GenBank/DDBJ databases">
        <title>Description of Pedobacter sp. LMG 31462T.</title>
        <authorList>
            <person name="Carlier A."/>
            <person name="Qi S."/>
            <person name="Vandamme P."/>
        </authorList>
    </citation>
    <scope>NUCLEOTIDE SEQUENCE [LARGE SCALE GENOMIC DNA]</scope>
    <source>
        <strain evidence="2 3">LMG 31462</strain>
    </source>
</reference>
<evidence type="ECO:0000313" key="3">
    <source>
        <dbReference type="Proteomes" id="UP000636110"/>
    </source>
</evidence>
<evidence type="ECO:0000313" key="2">
    <source>
        <dbReference type="EMBL" id="MBB2148937.1"/>
    </source>
</evidence>
<proteinExistence type="predicted"/>
<feature type="compositionally biased region" description="Basic and acidic residues" evidence="1">
    <location>
        <begin position="1"/>
        <end position="17"/>
    </location>
</feature>
<dbReference type="Proteomes" id="UP000636110">
    <property type="component" value="Unassembled WGS sequence"/>
</dbReference>
<feature type="region of interest" description="Disordered" evidence="1">
    <location>
        <begin position="1"/>
        <end position="23"/>
    </location>
</feature>
<keyword evidence="3" id="KW-1185">Reference proteome</keyword>
<name>A0ABR6EUK3_9SPHI</name>
<gene>
    <name evidence="2" type="ORF">GM920_08425</name>
</gene>
<protein>
    <submittedName>
        <fullName evidence="2">Uncharacterized protein</fullName>
    </submittedName>
</protein>
<evidence type="ECO:0000256" key="1">
    <source>
        <dbReference type="SAM" id="MobiDB-lite"/>
    </source>
</evidence>
<organism evidence="2 3">
    <name type="scientific">Pedobacter gandavensis</name>
    <dbReference type="NCBI Taxonomy" id="2679963"/>
    <lineage>
        <taxon>Bacteria</taxon>
        <taxon>Pseudomonadati</taxon>
        <taxon>Bacteroidota</taxon>
        <taxon>Sphingobacteriia</taxon>
        <taxon>Sphingobacteriales</taxon>
        <taxon>Sphingobacteriaceae</taxon>
        <taxon>Pedobacter</taxon>
    </lineage>
</organism>
<dbReference type="RefSeq" id="WP_182955704.1">
    <property type="nucleotide sequence ID" value="NZ_WNXC01000002.1"/>
</dbReference>
<comment type="caution">
    <text evidence="2">The sequence shown here is derived from an EMBL/GenBank/DDBJ whole genome shotgun (WGS) entry which is preliminary data.</text>
</comment>